<protein>
    <submittedName>
        <fullName evidence="2">Flagellar motility protein MotE (MotC chaperone)</fullName>
    </submittedName>
</protein>
<keyword evidence="3" id="KW-1185">Reference proteome</keyword>
<comment type="caution">
    <text evidence="2">The sequence shown here is derived from an EMBL/GenBank/DDBJ whole genome shotgun (WGS) entry which is preliminary data.</text>
</comment>
<dbReference type="RefSeq" id="WP_306887519.1">
    <property type="nucleotide sequence ID" value="NZ_JAUSUL010000006.1"/>
</dbReference>
<feature type="signal peptide" evidence="1">
    <location>
        <begin position="1"/>
        <end position="22"/>
    </location>
</feature>
<proteinExistence type="predicted"/>
<keyword evidence="2" id="KW-0966">Cell projection</keyword>
<reference evidence="2" key="1">
    <citation type="submission" date="2023-07" db="EMBL/GenBank/DDBJ databases">
        <title>Genomic Encyclopedia of Type Strains, Phase IV (KMG-IV): sequencing the most valuable type-strain genomes for metagenomic binning, comparative biology and taxonomic classification.</title>
        <authorList>
            <person name="Goeker M."/>
        </authorList>
    </citation>
    <scope>NUCLEOTIDE SEQUENCE</scope>
    <source>
        <strain evidence="2">DSM 21202</strain>
    </source>
</reference>
<gene>
    <name evidence="2" type="ORF">J2S73_004082</name>
</gene>
<evidence type="ECO:0000313" key="2">
    <source>
        <dbReference type="EMBL" id="MDQ0317596.1"/>
    </source>
</evidence>
<dbReference type="Gene3D" id="1.10.220.30">
    <property type="match status" value="1"/>
</dbReference>
<feature type="chain" id="PRO_5042051947" evidence="1">
    <location>
        <begin position="23"/>
        <end position="186"/>
    </location>
</feature>
<dbReference type="EMBL" id="JAUSUL010000006">
    <property type="protein sequence ID" value="MDQ0317596.1"/>
    <property type="molecule type" value="Genomic_DNA"/>
</dbReference>
<keyword evidence="2" id="KW-0282">Flagellum</keyword>
<evidence type="ECO:0000313" key="3">
    <source>
        <dbReference type="Proteomes" id="UP001229244"/>
    </source>
</evidence>
<accession>A0AAE3VT20</accession>
<keyword evidence="1" id="KW-0732">Signal</keyword>
<dbReference type="SUPFAM" id="SSF158791">
    <property type="entry name" value="MgtE N-terminal domain-like"/>
    <property type="match status" value="1"/>
</dbReference>
<name>A0AAE3VT20_9HYPH</name>
<sequence length="186" mass="20176">MMVSRTLAGLLVASFAVTAAQAQDAQTQATDISAQQARAAAAAALRPSNPDERAAAEYCSNIADRAADARFQRQVEALKALEVKVQDRIAMLEQKRAEYEDWLERREKFLASAEENLVAIYTEMRPDAASEQLAIMHEFTAAAILAKLPPRTASAILNEMDPSTAAQLTNIMAGLANPETNRRNSG</sequence>
<evidence type="ECO:0000256" key="1">
    <source>
        <dbReference type="SAM" id="SignalP"/>
    </source>
</evidence>
<dbReference type="AlphaFoldDB" id="A0AAE3VT20"/>
<organism evidence="2 3">
    <name type="scientific">Amorphus orientalis</name>
    <dbReference type="NCBI Taxonomy" id="649198"/>
    <lineage>
        <taxon>Bacteria</taxon>
        <taxon>Pseudomonadati</taxon>
        <taxon>Pseudomonadota</taxon>
        <taxon>Alphaproteobacteria</taxon>
        <taxon>Hyphomicrobiales</taxon>
        <taxon>Amorphaceae</taxon>
        <taxon>Amorphus</taxon>
    </lineage>
</organism>
<dbReference type="Proteomes" id="UP001229244">
    <property type="component" value="Unassembled WGS sequence"/>
</dbReference>
<keyword evidence="2" id="KW-0969">Cilium</keyword>